<name>A0A9E6UHW8_9HYPH</name>
<dbReference type="EMBL" id="CP081869">
    <property type="protein sequence ID" value="QZO00168.1"/>
    <property type="molecule type" value="Genomic_DNA"/>
</dbReference>
<keyword evidence="3" id="KW-1185">Reference proteome</keyword>
<sequence>MMTFAKAAVLALGATAFAAAPALAVTVANKFDKAVEVTADLGTEEPKTTIEAGKSAQINCPGGCELRVNTGNSYGLAATSGQSVEIGKDGMLVHAGDAQASNDKGAKSK</sequence>
<feature type="signal peptide" evidence="1">
    <location>
        <begin position="1"/>
        <end position="24"/>
    </location>
</feature>
<accession>A0A9E6UHW8</accession>
<gene>
    <name evidence="2" type="ORF">K6K41_27125</name>
</gene>
<evidence type="ECO:0000313" key="2">
    <source>
        <dbReference type="EMBL" id="QZO00168.1"/>
    </source>
</evidence>
<dbReference type="Proteomes" id="UP000825701">
    <property type="component" value="Chromosome"/>
</dbReference>
<dbReference type="AlphaFoldDB" id="A0A9E6UHW8"/>
<evidence type="ECO:0000313" key="3">
    <source>
        <dbReference type="Proteomes" id="UP000825701"/>
    </source>
</evidence>
<reference evidence="2" key="1">
    <citation type="submission" date="2021-08" db="EMBL/GenBank/DDBJ databases">
        <authorList>
            <person name="Zhang H."/>
            <person name="Xu M."/>
            <person name="Yu Z."/>
            <person name="Yang L."/>
            <person name="Cai Y."/>
        </authorList>
    </citation>
    <scope>NUCLEOTIDE SEQUENCE</scope>
    <source>
        <strain evidence="2">CHL1</strain>
    </source>
</reference>
<proteinExistence type="predicted"/>
<keyword evidence="1" id="KW-0732">Signal</keyword>
<dbReference type="KEGG" id="cmet:K6K41_27125"/>
<organism evidence="2 3">
    <name type="scientific">Chenggangzhangella methanolivorans</name>
    <dbReference type="NCBI Taxonomy" id="1437009"/>
    <lineage>
        <taxon>Bacteria</taxon>
        <taxon>Pseudomonadati</taxon>
        <taxon>Pseudomonadota</taxon>
        <taxon>Alphaproteobacteria</taxon>
        <taxon>Hyphomicrobiales</taxon>
        <taxon>Methylopilaceae</taxon>
        <taxon>Chenggangzhangella</taxon>
    </lineage>
</organism>
<evidence type="ECO:0008006" key="4">
    <source>
        <dbReference type="Google" id="ProtNLM"/>
    </source>
</evidence>
<feature type="chain" id="PRO_5038659787" description="DUF5666 domain-containing protein" evidence="1">
    <location>
        <begin position="25"/>
        <end position="109"/>
    </location>
</feature>
<protein>
    <recommendedName>
        <fullName evidence="4">DUF5666 domain-containing protein</fullName>
    </recommendedName>
</protein>
<dbReference type="RefSeq" id="WP_261403323.1">
    <property type="nucleotide sequence ID" value="NZ_CP081869.1"/>
</dbReference>
<evidence type="ECO:0000256" key="1">
    <source>
        <dbReference type="SAM" id="SignalP"/>
    </source>
</evidence>